<dbReference type="PANTHER" id="PTHR11562">
    <property type="entry name" value="CATION EFFLUX PROTEIN/ ZINC TRANSPORTER"/>
    <property type="match status" value="1"/>
</dbReference>
<evidence type="ECO:0000256" key="3">
    <source>
        <dbReference type="ARBA" id="ARBA00022906"/>
    </source>
</evidence>
<dbReference type="GO" id="GO:0005886">
    <property type="term" value="C:plasma membrane"/>
    <property type="evidence" value="ECO:0007669"/>
    <property type="project" value="TreeGrafter"/>
</dbReference>
<keyword evidence="3" id="KW-0406">Ion transport</keyword>
<feature type="transmembrane region" description="Helical" evidence="6">
    <location>
        <begin position="111"/>
        <end position="133"/>
    </location>
</feature>
<dbReference type="InterPro" id="IPR027469">
    <property type="entry name" value="Cation_efflux_TMD_sf"/>
</dbReference>
<comment type="subcellular location">
    <subcellularLocation>
        <location evidence="1">Membrane</location>
        <topology evidence="1">Multi-pass membrane protein</topology>
    </subcellularLocation>
</comment>
<keyword evidence="3" id="KW-0813">Transport</keyword>
<accession>G4CNJ7</accession>
<gene>
    <name evidence="8" type="ORF">HMPREF9370_0656</name>
</gene>
<dbReference type="STRING" id="1030841.HMPREF9370_0656"/>
<dbReference type="SUPFAM" id="SSF55008">
    <property type="entry name" value="HMA, heavy metal-associated domain"/>
    <property type="match status" value="1"/>
</dbReference>
<evidence type="ECO:0000256" key="6">
    <source>
        <dbReference type="SAM" id="Phobius"/>
    </source>
</evidence>
<dbReference type="PATRIC" id="fig|1030841.3.peg.649"/>
<organism evidence="8 9">
    <name type="scientific">Neisseria wadsworthii 9715</name>
    <dbReference type="NCBI Taxonomy" id="1030841"/>
    <lineage>
        <taxon>Bacteria</taxon>
        <taxon>Pseudomonadati</taxon>
        <taxon>Pseudomonadota</taxon>
        <taxon>Betaproteobacteria</taxon>
        <taxon>Neisseriales</taxon>
        <taxon>Neisseriaceae</taxon>
        <taxon>Neisseria</taxon>
    </lineage>
</organism>
<dbReference type="Gene3D" id="1.20.1510.10">
    <property type="entry name" value="Cation efflux protein transmembrane domain"/>
    <property type="match status" value="1"/>
</dbReference>
<dbReference type="GO" id="GO:0046872">
    <property type="term" value="F:metal ion binding"/>
    <property type="evidence" value="ECO:0007669"/>
    <property type="project" value="InterPro"/>
</dbReference>
<dbReference type="GO" id="GO:0005385">
    <property type="term" value="F:zinc ion transmembrane transporter activity"/>
    <property type="evidence" value="ECO:0007669"/>
    <property type="project" value="TreeGrafter"/>
</dbReference>
<feature type="transmembrane region" description="Helical" evidence="6">
    <location>
        <begin position="243"/>
        <end position="260"/>
    </location>
</feature>
<dbReference type="PANTHER" id="PTHR11562:SF17">
    <property type="entry name" value="RE54080P-RELATED"/>
    <property type="match status" value="1"/>
</dbReference>
<name>G4CNJ7_9NEIS</name>
<dbReference type="InterPro" id="IPR036163">
    <property type="entry name" value="HMA_dom_sf"/>
</dbReference>
<keyword evidence="4 6" id="KW-1133">Transmembrane helix</keyword>
<evidence type="ECO:0000313" key="9">
    <source>
        <dbReference type="Proteomes" id="UP000005336"/>
    </source>
</evidence>
<dbReference type="InterPro" id="IPR058533">
    <property type="entry name" value="Cation_efflux_TM"/>
</dbReference>
<evidence type="ECO:0000256" key="2">
    <source>
        <dbReference type="ARBA" id="ARBA00022692"/>
    </source>
</evidence>
<protein>
    <submittedName>
        <fullName evidence="8">Cation efflux protein</fullName>
    </submittedName>
</protein>
<feature type="domain" description="Cation efflux protein transmembrane" evidence="7">
    <location>
        <begin position="115"/>
        <end position="285"/>
    </location>
</feature>
<feature type="transmembrane region" description="Helical" evidence="6">
    <location>
        <begin position="201"/>
        <end position="222"/>
    </location>
</feature>
<dbReference type="SUPFAM" id="SSF161111">
    <property type="entry name" value="Cation efflux protein transmembrane domain-like"/>
    <property type="match status" value="1"/>
</dbReference>
<dbReference type="AlphaFoldDB" id="G4CNJ7"/>
<keyword evidence="3" id="KW-0864">Zinc transport</keyword>
<evidence type="ECO:0000256" key="5">
    <source>
        <dbReference type="ARBA" id="ARBA00023136"/>
    </source>
</evidence>
<keyword evidence="9" id="KW-1185">Reference proteome</keyword>
<evidence type="ECO:0000256" key="1">
    <source>
        <dbReference type="ARBA" id="ARBA00004141"/>
    </source>
</evidence>
<proteinExistence type="predicted"/>
<evidence type="ECO:0000313" key="8">
    <source>
        <dbReference type="EMBL" id="EGZ49593.1"/>
    </source>
</evidence>
<keyword evidence="5 6" id="KW-0472">Membrane</keyword>
<dbReference type="HOGENOM" id="CLU_072749_0_0_4"/>
<evidence type="ECO:0000256" key="4">
    <source>
        <dbReference type="ARBA" id="ARBA00022989"/>
    </source>
</evidence>
<feature type="transmembrane region" description="Helical" evidence="6">
    <location>
        <begin position="170"/>
        <end position="189"/>
    </location>
</feature>
<feature type="transmembrane region" description="Helical" evidence="6">
    <location>
        <begin position="266"/>
        <end position="284"/>
    </location>
</feature>
<keyword evidence="3" id="KW-0862">Zinc</keyword>
<dbReference type="EMBL" id="AGAZ01000027">
    <property type="protein sequence ID" value="EGZ49593.1"/>
    <property type="molecule type" value="Genomic_DNA"/>
</dbReference>
<evidence type="ECO:0000259" key="7">
    <source>
        <dbReference type="Pfam" id="PF01545"/>
    </source>
</evidence>
<keyword evidence="2 6" id="KW-0812">Transmembrane</keyword>
<comment type="caution">
    <text evidence="8">The sequence shown here is derived from an EMBL/GenBank/DDBJ whole genome shotgun (WGS) entry which is preliminary data.</text>
</comment>
<sequence length="288" mass="31555">MTNVLFFKLIHYHTKAGFGMMQKTVFNIAKMDCPSEEQMIRMKLAGCRSIHALDFDIPGRRLTVYHEGGHEAVFKQLDSLKFDTTLISSEAVDKIEQGAAAQGQGEAERALLWQVLAINLFFFFLEAVSGVLAGSMGLLADSLDMLADSAVYALALLAVGGTVQRKKKTAFSAGVFQLVLALWGFAEVVKRFIGWERVPDFKTMIAVSLLALAGNALCLYLLQKSKSREAHMQASMIFTSNDIIVNLGVIAAGAFTLWTHSKYPDLIVGTIVFVLVASGAWKILKLAR</sequence>
<dbReference type="Proteomes" id="UP000005336">
    <property type="component" value="Unassembled WGS sequence"/>
</dbReference>
<reference evidence="8 9" key="1">
    <citation type="submission" date="2011-06" db="EMBL/GenBank/DDBJ databases">
        <authorList>
            <person name="Muzny D."/>
            <person name="Qin X."/>
            <person name="Deng J."/>
            <person name="Jiang H."/>
            <person name="Liu Y."/>
            <person name="Qu J."/>
            <person name="Song X.-Z."/>
            <person name="Zhang L."/>
            <person name="Thornton R."/>
            <person name="Coyle M."/>
            <person name="Francisco L."/>
            <person name="Jackson L."/>
            <person name="Javaid M."/>
            <person name="Korchina V."/>
            <person name="Kovar C."/>
            <person name="Mata R."/>
            <person name="Mathew T."/>
            <person name="Ngo R."/>
            <person name="Nguyen L."/>
            <person name="Nguyen N."/>
            <person name="Okwuonu G."/>
            <person name="Ongeri F."/>
            <person name="Pham C."/>
            <person name="Simmons D."/>
            <person name="Wilczek-Boney K."/>
            <person name="Hale W."/>
            <person name="Jakkamsetti A."/>
            <person name="Pham P."/>
            <person name="Ruth R."/>
            <person name="San Lucas F."/>
            <person name="Warren J."/>
            <person name="Zhang J."/>
            <person name="Zhao Z."/>
            <person name="Zhou C."/>
            <person name="Zhu D."/>
            <person name="Lee S."/>
            <person name="Bess C."/>
            <person name="Blankenburg K."/>
            <person name="Forbes L."/>
            <person name="Fu Q."/>
            <person name="Gubbala S."/>
            <person name="Hirani K."/>
            <person name="Jayaseelan J.C."/>
            <person name="Lara F."/>
            <person name="Munidasa M."/>
            <person name="Palculict T."/>
            <person name="Patil S."/>
            <person name="Pu L.-L."/>
            <person name="Saada N."/>
            <person name="Tang L."/>
            <person name="Weissenberger G."/>
            <person name="Zhu Y."/>
            <person name="Hemphill L."/>
            <person name="Shang Y."/>
            <person name="Youmans B."/>
            <person name="Ayvaz T."/>
            <person name="Ross M."/>
            <person name="Santibanez J."/>
            <person name="Aqrawi P."/>
            <person name="Gross S."/>
            <person name="Joshi V."/>
            <person name="Fowler G."/>
            <person name="Nazareth L."/>
            <person name="Reid J."/>
            <person name="Worley K."/>
            <person name="Petrosino J."/>
            <person name="Highlander S."/>
            <person name="Gibbs R."/>
        </authorList>
    </citation>
    <scope>NUCLEOTIDE SEQUENCE [LARGE SCALE GENOMIC DNA]</scope>
    <source>
        <strain evidence="8 9">9715</strain>
    </source>
</reference>
<dbReference type="InterPro" id="IPR050681">
    <property type="entry name" value="CDF/SLC30A"/>
</dbReference>
<feature type="transmembrane region" description="Helical" evidence="6">
    <location>
        <begin position="145"/>
        <end position="163"/>
    </location>
</feature>
<dbReference type="Pfam" id="PF01545">
    <property type="entry name" value="Cation_efflux"/>
    <property type="match status" value="1"/>
</dbReference>